<evidence type="ECO:0000256" key="4">
    <source>
        <dbReference type="SAM" id="Coils"/>
    </source>
</evidence>
<dbReference type="PROSITE" id="PS50011">
    <property type="entry name" value="PROTEIN_KINASE_DOM"/>
    <property type="match status" value="1"/>
</dbReference>
<feature type="region of interest" description="Disordered" evidence="5">
    <location>
        <begin position="1"/>
        <end position="33"/>
    </location>
</feature>
<accession>A0ABR4BZX3</accession>
<dbReference type="EMBL" id="JAZHXI010000016">
    <property type="protein sequence ID" value="KAL2063172.1"/>
    <property type="molecule type" value="Genomic_DNA"/>
</dbReference>
<evidence type="ECO:0000256" key="5">
    <source>
        <dbReference type="SAM" id="MobiDB-lite"/>
    </source>
</evidence>
<dbReference type="SUPFAM" id="SSF56112">
    <property type="entry name" value="Protein kinase-like (PK-like)"/>
    <property type="match status" value="1"/>
</dbReference>
<feature type="region of interest" description="Disordered" evidence="5">
    <location>
        <begin position="76"/>
        <end position="146"/>
    </location>
</feature>
<organism evidence="7 8">
    <name type="scientific">Oculimacula yallundae</name>
    <dbReference type="NCBI Taxonomy" id="86028"/>
    <lineage>
        <taxon>Eukaryota</taxon>
        <taxon>Fungi</taxon>
        <taxon>Dikarya</taxon>
        <taxon>Ascomycota</taxon>
        <taxon>Pezizomycotina</taxon>
        <taxon>Leotiomycetes</taxon>
        <taxon>Helotiales</taxon>
        <taxon>Ploettnerulaceae</taxon>
        <taxon>Oculimacula</taxon>
    </lineage>
</organism>
<dbReference type="InterPro" id="IPR008271">
    <property type="entry name" value="Ser/Thr_kinase_AS"/>
</dbReference>
<dbReference type="CDD" id="cd00180">
    <property type="entry name" value="PKc"/>
    <property type="match status" value="1"/>
</dbReference>
<evidence type="ECO:0000256" key="3">
    <source>
        <dbReference type="PROSITE-ProRule" id="PRU10141"/>
    </source>
</evidence>
<feature type="compositionally biased region" description="Low complexity" evidence="5">
    <location>
        <begin position="79"/>
        <end position="102"/>
    </location>
</feature>
<gene>
    <name evidence="7" type="ORF">VTL71DRAFT_6244</name>
</gene>
<dbReference type="PROSITE" id="PS00108">
    <property type="entry name" value="PROTEIN_KINASE_ST"/>
    <property type="match status" value="1"/>
</dbReference>
<name>A0ABR4BZX3_9HELO</name>
<feature type="binding site" evidence="3">
    <location>
        <position position="212"/>
    </location>
    <ligand>
        <name>ATP</name>
        <dbReference type="ChEBI" id="CHEBI:30616"/>
    </ligand>
</feature>
<dbReference type="PANTHER" id="PTHR44329">
    <property type="entry name" value="SERINE/THREONINE-PROTEIN KINASE TNNI3K-RELATED"/>
    <property type="match status" value="1"/>
</dbReference>
<sequence length="683" mass="77862">MNLFSKSRNPKKEPARGVPPRYQEYQDPLNPMDAKRKVPAGWRAIWLPHDKQYSYLHEASEYAQFGFPSPETIAKYASTDDSNTSTTSLPSHIQSPSPSSLSTRDSRGFAPQLSPAYNHSPTIPPPPELQQPSILGSTTSDGSNGTPVEVGELNGTTVLARFNIPGNWSGKGQHVEFLRNEQIPLEEGRSLGRGASADVHEVLCRGINIARKQIFCSRRMKIEDVKRELEILRKLDHKHVVTLVGSYTQSRVLGLLLFPAAVCDLGVFLDELDEGQRTGEFMAGEALVHICEGLGIPPDGYHARERLNRVYGCLANAVQYLHDNDVRHKDLKPRNILLDRKNGLFVTDFGLSRDTTDASTSVTNGIERGTYKYCAPEVARYEPRGRAADIYSLGCVFLEINTVHRKLSLIEFDTFRTRNDDHSFQNSPEKLKEWMDKLREVPAILDLGIFDLMDLVEKMVADLPTDRPVISKVVSTLKAVGHATLFASCCDSDSMRPAHEELRQKYRKVKMLYFERGDALEQLTTSLSDEKRKVQDLDKKMIQEIDLRHKLESEMDSVKYTLKSQIEELQRRHKDDVDKGKFQLEKQLEELQRKHAYEIEEVNFRGLNELERSHRIEMDELSSQWQTRFEELQREHRDEMDKLKSARERGYAGEEPDRRYTLPGREGLAEKAAKLGIVTDLRD</sequence>
<evidence type="ECO:0000256" key="1">
    <source>
        <dbReference type="ARBA" id="ARBA00022741"/>
    </source>
</evidence>
<dbReference type="Gene3D" id="1.10.510.10">
    <property type="entry name" value="Transferase(Phosphotransferase) domain 1"/>
    <property type="match status" value="1"/>
</dbReference>
<evidence type="ECO:0000256" key="2">
    <source>
        <dbReference type="ARBA" id="ARBA00022840"/>
    </source>
</evidence>
<keyword evidence="2 3" id="KW-0067">ATP-binding</keyword>
<dbReference type="Gene3D" id="3.30.200.20">
    <property type="entry name" value="Phosphorylase Kinase, domain 1"/>
    <property type="match status" value="1"/>
</dbReference>
<dbReference type="Pfam" id="PF00069">
    <property type="entry name" value="Pkinase"/>
    <property type="match status" value="1"/>
</dbReference>
<keyword evidence="1 3" id="KW-0547">Nucleotide-binding</keyword>
<dbReference type="PROSITE" id="PS00107">
    <property type="entry name" value="PROTEIN_KINASE_ATP"/>
    <property type="match status" value="1"/>
</dbReference>
<evidence type="ECO:0000259" key="6">
    <source>
        <dbReference type="PROSITE" id="PS50011"/>
    </source>
</evidence>
<feature type="coiled-coil region" evidence="4">
    <location>
        <begin position="574"/>
        <end position="601"/>
    </location>
</feature>
<feature type="compositionally biased region" description="Polar residues" evidence="5">
    <location>
        <begin position="136"/>
        <end position="146"/>
    </location>
</feature>
<dbReference type="InterPro" id="IPR000719">
    <property type="entry name" value="Prot_kinase_dom"/>
</dbReference>
<keyword evidence="4" id="KW-0175">Coiled coil</keyword>
<feature type="region of interest" description="Disordered" evidence="5">
    <location>
        <begin position="636"/>
        <end position="666"/>
    </location>
</feature>
<dbReference type="InterPro" id="IPR017441">
    <property type="entry name" value="Protein_kinase_ATP_BS"/>
</dbReference>
<proteinExistence type="predicted"/>
<feature type="domain" description="Protein kinase" evidence="6">
    <location>
        <begin position="185"/>
        <end position="485"/>
    </location>
</feature>
<dbReference type="InterPro" id="IPR051681">
    <property type="entry name" value="Ser/Thr_Kinases-Pseudokinases"/>
</dbReference>
<dbReference type="InterPro" id="IPR011009">
    <property type="entry name" value="Kinase-like_dom_sf"/>
</dbReference>
<reference evidence="7 8" key="1">
    <citation type="journal article" date="2024" name="Commun. Biol.">
        <title>Comparative genomic analysis of thermophilic fungi reveals convergent evolutionary adaptations and gene losses.</title>
        <authorList>
            <person name="Steindorff A.S."/>
            <person name="Aguilar-Pontes M.V."/>
            <person name="Robinson A.J."/>
            <person name="Andreopoulos B."/>
            <person name="LaButti K."/>
            <person name="Kuo A."/>
            <person name="Mondo S."/>
            <person name="Riley R."/>
            <person name="Otillar R."/>
            <person name="Haridas S."/>
            <person name="Lipzen A."/>
            <person name="Grimwood J."/>
            <person name="Schmutz J."/>
            <person name="Clum A."/>
            <person name="Reid I.D."/>
            <person name="Moisan M.C."/>
            <person name="Butler G."/>
            <person name="Nguyen T.T.M."/>
            <person name="Dewar K."/>
            <person name="Conant G."/>
            <person name="Drula E."/>
            <person name="Henrissat B."/>
            <person name="Hansel C."/>
            <person name="Singer S."/>
            <person name="Hutchinson M.I."/>
            <person name="de Vries R.P."/>
            <person name="Natvig D.O."/>
            <person name="Powell A.J."/>
            <person name="Tsang A."/>
            <person name="Grigoriev I.V."/>
        </authorList>
    </citation>
    <scope>NUCLEOTIDE SEQUENCE [LARGE SCALE GENOMIC DNA]</scope>
    <source>
        <strain evidence="7 8">CBS 494.80</strain>
    </source>
</reference>
<keyword evidence="8" id="KW-1185">Reference proteome</keyword>
<protein>
    <recommendedName>
        <fullName evidence="6">Protein kinase domain-containing protein</fullName>
    </recommendedName>
</protein>
<dbReference type="Proteomes" id="UP001595075">
    <property type="component" value="Unassembled WGS sequence"/>
</dbReference>
<comment type="caution">
    <text evidence="7">The sequence shown here is derived from an EMBL/GenBank/DDBJ whole genome shotgun (WGS) entry which is preliminary data.</text>
</comment>
<evidence type="ECO:0000313" key="7">
    <source>
        <dbReference type="EMBL" id="KAL2063172.1"/>
    </source>
</evidence>
<feature type="compositionally biased region" description="Basic and acidic residues" evidence="5">
    <location>
        <begin position="636"/>
        <end position="660"/>
    </location>
</feature>
<evidence type="ECO:0000313" key="8">
    <source>
        <dbReference type="Proteomes" id="UP001595075"/>
    </source>
</evidence>
<dbReference type="SMART" id="SM00220">
    <property type="entry name" value="S_TKc"/>
    <property type="match status" value="1"/>
</dbReference>